<proteinExistence type="inferred from homology"/>
<protein>
    <recommendedName>
        <fullName evidence="3">Amidase domain-containing protein</fullName>
    </recommendedName>
</protein>
<evidence type="ECO:0000256" key="2">
    <source>
        <dbReference type="ARBA" id="ARBA00022801"/>
    </source>
</evidence>
<dbReference type="GO" id="GO:0016787">
    <property type="term" value="F:hydrolase activity"/>
    <property type="evidence" value="ECO:0007669"/>
    <property type="project" value="UniProtKB-KW"/>
</dbReference>
<evidence type="ECO:0000313" key="4">
    <source>
        <dbReference type="EMBL" id="TEY83162.1"/>
    </source>
</evidence>
<reference evidence="4 5" key="1">
    <citation type="submission" date="2017-11" db="EMBL/GenBank/DDBJ databases">
        <title>Comparative genomics of Botrytis spp.</title>
        <authorList>
            <person name="Valero-Jimenez C.A."/>
            <person name="Tapia P."/>
            <person name="Veloso J."/>
            <person name="Silva-Moreno E."/>
            <person name="Staats M."/>
            <person name="Valdes J.H."/>
            <person name="Van Kan J.A.L."/>
        </authorList>
    </citation>
    <scope>NUCLEOTIDE SEQUENCE [LARGE SCALE GENOMIC DNA]</scope>
    <source>
        <strain evidence="4 5">MUCL2830</strain>
    </source>
</reference>
<dbReference type="PANTHER" id="PTHR46072:SF4">
    <property type="entry name" value="AMIDASE C550.07-RELATED"/>
    <property type="match status" value="1"/>
</dbReference>
<feature type="domain" description="Amidase" evidence="3">
    <location>
        <begin position="181"/>
        <end position="237"/>
    </location>
</feature>
<dbReference type="Proteomes" id="UP000297299">
    <property type="component" value="Unassembled WGS sequence"/>
</dbReference>
<name>A0A4Y8DEE4_9HELO</name>
<gene>
    <name evidence="4" type="ORF">BOTCAL_0025g00210</name>
</gene>
<dbReference type="PANTHER" id="PTHR46072">
    <property type="entry name" value="AMIDASE-RELATED-RELATED"/>
    <property type="match status" value="1"/>
</dbReference>
<dbReference type="EMBL" id="PHWZ01000025">
    <property type="protein sequence ID" value="TEY83162.1"/>
    <property type="molecule type" value="Genomic_DNA"/>
</dbReference>
<dbReference type="OrthoDB" id="6428749at2759"/>
<evidence type="ECO:0000256" key="1">
    <source>
        <dbReference type="ARBA" id="ARBA00009199"/>
    </source>
</evidence>
<sequence>MDLRLEFQMASKTSAGVTKWQDVASEAQKHLDATIAPAEPALVEITEELPLRVISLPRKYMGPGDITITETLIEMRLASLAIVKLHSLAVTKAFLRRAAIAQTLFLARAKELDEHFAKNGPIEQLHGLPMSVKEDIGMKDSDNTCVLVGWIGRKNYDDANIFKILLAAGAVLYVRTNEPQGGSIRSPAAQCGLCGLRPTAFRLPLVGIAAPSMRCNAFADTIGPLSRSPKGIDLLMKSPRTRSLGSMTLITGPTPTDRLTIEVMWDDGILSGVVEKLKRVTGVQIIE</sequence>
<dbReference type="InterPro" id="IPR036928">
    <property type="entry name" value="AS_sf"/>
</dbReference>
<dbReference type="Pfam" id="PF01425">
    <property type="entry name" value="Amidase"/>
    <property type="match status" value="2"/>
</dbReference>
<dbReference type="STRING" id="38488.A0A4Y8DEE4"/>
<dbReference type="AlphaFoldDB" id="A0A4Y8DEE4"/>
<dbReference type="SUPFAM" id="SSF75304">
    <property type="entry name" value="Amidase signature (AS) enzymes"/>
    <property type="match status" value="1"/>
</dbReference>
<accession>A0A4Y8DEE4</accession>
<comment type="similarity">
    <text evidence="1">Belongs to the amidase family.</text>
</comment>
<dbReference type="InterPro" id="IPR023631">
    <property type="entry name" value="Amidase_dom"/>
</dbReference>
<evidence type="ECO:0000259" key="3">
    <source>
        <dbReference type="Pfam" id="PF01425"/>
    </source>
</evidence>
<dbReference type="Gene3D" id="3.90.1300.10">
    <property type="entry name" value="Amidase signature (AS) domain"/>
    <property type="match status" value="2"/>
</dbReference>
<evidence type="ECO:0000313" key="5">
    <source>
        <dbReference type="Proteomes" id="UP000297299"/>
    </source>
</evidence>
<organism evidence="4 5">
    <name type="scientific">Botryotinia calthae</name>
    <dbReference type="NCBI Taxonomy" id="38488"/>
    <lineage>
        <taxon>Eukaryota</taxon>
        <taxon>Fungi</taxon>
        <taxon>Dikarya</taxon>
        <taxon>Ascomycota</taxon>
        <taxon>Pezizomycotina</taxon>
        <taxon>Leotiomycetes</taxon>
        <taxon>Helotiales</taxon>
        <taxon>Sclerotiniaceae</taxon>
        <taxon>Botryotinia</taxon>
    </lineage>
</organism>
<keyword evidence="5" id="KW-1185">Reference proteome</keyword>
<comment type="caution">
    <text evidence="4">The sequence shown here is derived from an EMBL/GenBank/DDBJ whole genome shotgun (WGS) entry which is preliminary data.</text>
</comment>
<keyword evidence="2" id="KW-0378">Hydrolase</keyword>
<feature type="domain" description="Amidase" evidence="3">
    <location>
        <begin position="105"/>
        <end position="180"/>
    </location>
</feature>